<dbReference type="PANTHER" id="PTHR47268:SF4">
    <property type="entry name" value="ACYLPHOSPHATASE"/>
    <property type="match status" value="1"/>
</dbReference>
<dbReference type="EMBL" id="JAXCLW010000015">
    <property type="protein sequence ID" value="MDY0885856.1"/>
    <property type="molecule type" value="Genomic_DNA"/>
</dbReference>
<evidence type="ECO:0000313" key="8">
    <source>
        <dbReference type="Proteomes" id="UP001279642"/>
    </source>
</evidence>
<gene>
    <name evidence="7" type="ORF">SMD27_23670</name>
</gene>
<dbReference type="PROSITE" id="PS51160">
    <property type="entry name" value="ACYLPHOSPHATASE_3"/>
    <property type="match status" value="1"/>
</dbReference>
<evidence type="ECO:0000256" key="3">
    <source>
        <dbReference type="ARBA" id="ARBA00047645"/>
    </source>
</evidence>
<feature type="domain" description="Acylphosphatase-like" evidence="6">
    <location>
        <begin position="15"/>
        <end position="101"/>
    </location>
</feature>
<organism evidence="7 8">
    <name type="scientific">Dongia soli</name>
    <dbReference type="NCBI Taxonomy" id="600628"/>
    <lineage>
        <taxon>Bacteria</taxon>
        <taxon>Pseudomonadati</taxon>
        <taxon>Pseudomonadota</taxon>
        <taxon>Alphaproteobacteria</taxon>
        <taxon>Rhodospirillales</taxon>
        <taxon>Dongiaceae</taxon>
        <taxon>Dongia</taxon>
    </lineage>
</organism>
<name>A0ABU5EHM7_9PROT</name>
<dbReference type="PROSITE" id="PS00151">
    <property type="entry name" value="ACYLPHOSPHATASE_2"/>
    <property type="match status" value="1"/>
</dbReference>
<dbReference type="InterPro" id="IPR001792">
    <property type="entry name" value="Acylphosphatase-like_dom"/>
</dbReference>
<comment type="similarity">
    <text evidence="1 5">Belongs to the acylphosphatase family.</text>
</comment>
<proteinExistence type="inferred from homology"/>
<dbReference type="RefSeq" id="WP_320510927.1">
    <property type="nucleotide sequence ID" value="NZ_JAXCLW010000015.1"/>
</dbReference>
<dbReference type="Pfam" id="PF00708">
    <property type="entry name" value="Acylphosphatase"/>
    <property type="match status" value="1"/>
</dbReference>
<dbReference type="EC" id="3.6.1.7" evidence="2 4"/>
<evidence type="ECO:0000256" key="4">
    <source>
        <dbReference type="PROSITE-ProRule" id="PRU00520"/>
    </source>
</evidence>
<evidence type="ECO:0000256" key="5">
    <source>
        <dbReference type="RuleBase" id="RU004168"/>
    </source>
</evidence>
<evidence type="ECO:0000256" key="1">
    <source>
        <dbReference type="ARBA" id="ARBA00005614"/>
    </source>
</evidence>
<comment type="caution">
    <text evidence="7">The sequence shown here is derived from an EMBL/GenBank/DDBJ whole genome shotgun (WGS) entry which is preliminary data.</text>
</comment>
<sequence>MSDQPTSPLPAGHKAERVRIAGRVQGVWYRAWTVEQAEARELNGWVRNRQDGTVEALFVGPADKVDDMIAACHRGPEHARVESVVREAAQGIVGDGFRQLPDA</sequence>
<reference evidence="7 8" key="1">
    <citation type="journal article" date="2016" name="Antonie Van Leeuwenhoek">
        <title>Dongia soli sp. nov., isolated from soil from Dokdo, Korea.</title>
        <authorList>
            <person name="Kim D.U."/>
            <person name="Lee H."/>
            <person name="Kim H."/>
            <person name="Kim S.G."/>
            <person name="Ka J.O."/>
        </authorList>
    </citation>
    <scope>NUCLEOTIDE SEQUENCE [LARGE SCALE GENOMIC DNA]</scope>
    <source>
        <strain evidence="7 8">D78</strain>
    </source>
</reference>
<keyword evidence="8" id="KW-1185">Reference proteome</keyword>
<feature type="active site" evidence="4">
    <location>
        <position position="48"/>
    </location>
</feature>
<protein>
    <recommendedName>
        <fullName evidence="2 4">acylphosphatase</fullName>
        <ecNumber evidence="2 4">3.6.1.7</ecNumber>
    </recommendedName>
</protein>
<accession>A0ABU5EHM7</accession>
<dbReference type="PRINTS" id="PR00112">
    <property type="entry name" value="ACYLPHPHTASE"/>
</dbReference>
<evidence type="ECO:0000256" key="2">
    <source>
        <dbReference type="ARBA" id="ARBA00012150"/>
    </source>
</evidence>
<dbReference type="InterPro" id="IPR020456">
    <property type="entry name" value="Acylphosphatase"/>
</dbReference>
<dbReference type="Proteomes" id="UP001279642">
    <property type="component" value="Unassembled WGS sequence"/>
</dbReference>
<dbReference type="InterPro" id="IPR036046">
    <property type="entry name" value="Acylphosphatase-like_dom_sf"/>
</dbReference>
<keyword evidence="4" id="KW-0378">Hydrolase</keyword>
<dbReference type="Gene3D" id="3.30.70.100">
    <property type="match status" value="1"/>
</dbReference>
<dbReference type="SUPFAM" id="SSF54975">
    <property type="entry name" value="Acylphosphatase/BLUF domain-like"/>
    <property type="match status" value="1"/>
</dbReference>
<dbReference type="NCBIfam" id="NF010996">
    <property type="entry name" value="PRK14421.1"/>
    <property type="match status" value="1"/>
</dbReference>
<comment type="catalytic activity">
    <reaction evidence="3 4">
        <text>an acyl phosphate + H2O = a carboxylate + phosphate + H(+)</text>
        <dbReference type="Rhea" id="RHEA:14965"/>
        <dbReference type="ChEBI" id="CHEBI:15377"/>
        <dbReference type="ChEBI" id="CHEBI:15378"/>
        <dbReference type="ChEBI" id="CHEBI:29067"/>
        <dbReference type="ChEBI" id="CHEBI:43474"/>
        <dbReference type="ChEBI" id="CHEBI:59918"/>
        <dbReference type="EC" id="3.6.1.7"/>
    </reaction>
</comment>
<dbReference type="InterPro" id="IPR017968">
    <property type="entry name" value="Acylphosphatase_CS"/>
</dbReference>
<evidence type="ECO:0000259" key="6">
    <source>
        <dbReference type="PROSITE" id="PS51160"/>
    </source>
</evidence>
<dbReference type="PANTHER" id="PTHR47268">
    <property type="entry name" value="ACYLPHOSPHATASE"/>
    <property type="match status" value="1"/>
</dbReference>
<evidence type="ECO:0000313" key="7">
    <source>
        <dbReference type="EMBL" id="MDY0885856.1"/>
    </source>
</evidence>
<feature type="active site" evidence="4">
    <location>
        <position position="30"/>
    </location>
</feature>